<dbReference type="Proteomes" id="UP000004754">
    <property type="component" value="Unassembled WGS sequence"/>
</dbReference>
<evidence type="ECO:0000313" key="6">
    <source>
        <dbReference type="EMBL" id="EFV02012.1"/>
    </source>
</evidence>
<dbReference type="GO" id="GO:0005886">
    <property type="term" value="C:plasma membrane"/>
    <property type="evidence" value="ECO:0007669"/>
    <property type="project" value="UniProtKB-ARBA"/>
</dbReference>
<evidence type="ECO:0000313" key="7">
    <source>
        <dbReference type="Proteomes" id="UP000004754"/>
    </source>
</evidence>
<keyword evidence="2 5" id="KW-0812">Transmembrane</keyword>
<evidence type="ECO:0000256" key="1">
    <source>
        <dbReference type="ARBA" id="ARBA00004141"/>
    </source>
</evidence>
<evidence type="ECO:0000256" key="5">
    <source>
        <dbReference type="SAM" id="Phobius"/>
    </source>
</evidence>
<feature type="transmembrane region" description="Helical" evidence="5">
    <location>
        <begin position="47"/>
        <end position="70"/>
    </location>
</feature>
<dbReference type="CDD" id="cd16914">
    <property type="entry name" value="EcfT"/>
    <property type="match status" value="1"/>
</dbReference>
<dbReference type="EMBL" id="AEQN01000015">
    <property type="protein sequence ID" value="EFV02012.1"/>
    <property type="molecule type" value="Genomic_DNA"/>
</dbReference>
<accession>E6MFX7</accession>
<gene>
    <name evidence="6" type="ORF">HMP0721_0910</name>
</gene>
<dbReference type="InterPro" id="IPR003339">
    <property type="entry name" value="ABC/ECF_trnsptr_transmembrane"/>
</dbReference>
<keyword evidence="4 5" id="KW-0472">Membrane</keyword>
<organism evidence="6 7">
    <name type="scientific">Pseudoramibacter alactolyticus ATCC 23263</name>
    <dbReference type="NCBI Taxonomy" id="887929"/>
    <lineage>
        <taxon>Bacteria</taxon>
        <taxon>Bacillati</taxon>
        <taxon>Bacillota</taxon>
        <taxon>Clostridia</taxon>
        <taxon>Eubacteriales</taxon>
        <taxon>Eubacteriaceae</taxon>
        <taxon>Pseudoramibacter</taxon>
    </lineage>
</organism>
<comment type="subcellular location">
    <subcellularLocation>
        <location evidence="1">Membrane</location>
        <topology evidence="1">Multi-pass membrane protein</topology>
    </subcellularLocation>
</comment>
<dbReference type="AlphaFoldDB" id="E6MFX7"/>
<dbReference type="STRING" id="887929.HMP0721_0910"/>
<keyword evidence="7" id="KW-1185">Reference proteome</keyword>
<name>E6MFX7_9FIRM</name>
<evidence type="ECO:0000256" key="2">
    <source>
        <dbReference type="ARBA" id="ARBA00022692"/>
    </source>
</evidence>
<proteinExistence type="predicted"/>
<reference evidence="6 7" key="1">
    <citation type="submission" date="2010-12" db="EMBL/GenBank/DDBJ databases">
        <authorList>
            <person name="Muzny D."/>
            <person name="Qin X."/>
            <person name="Deng J."/>
            <person name="Jiang H."/>
            <person name="Liu Y."/>
            <person name="Qu J."/>
            <person name="Song X.-Z."/>
            <person name="Zhang L."/>
            <person name="Thornton R."/>
            <person name="Coyle M."/>
            <person name="Francisco L."/>
            <person name="Jackson L."/>
            <person name="Javaid M."/>
            <person name="Korchina V."/>
            <person name="Kovar C."/>
            <person name="Mata R."/>
            <person name="Mathew T."/>
            <person name="Ngo R."/>
            <person name="Nguyen L."/>
            <person name="Nguyen N."/>
            <person name="Okwuonu G."/>
            <person name="Ongeri F."/>
            <person name="Pham C."/>
            <person name="Simmons D."/>
            <person name="Wilczek-Boney K."/>
            <person name="Hale W."/>
            <person name="Jakkamsetti A."/>
            <person name="Pham P."/>
            <person name="Ruth R."/>
            <person name="San Lucas F."/>
            <person name="Warren J."/>
            <person name="Zhang J."/>
            <person name="Zhao Z."/>
            <person name="Zhou C."/>
            <person name="Zhu D."/>
            <person name="Lee S."/>
            <person name="Bess C."/>
            <person name="Blankenburg K."/>
            <person name="Forbes L."/>
            <person name="Fu Q."/>
            <person name="Gubbala S."/>
            <person name="Hirani K."/>
            <person name="Jayaseelan J.C."/>
            <person name="Lara F."/>
            <person name="Munidasa M."/>
            <person name="Palculict T."/>
            <person name="Patil S."/>
            <person name="Pu L.-L."/>
            <person name="Saada N."/>
            <person name="Tang L."/>
            <person name="Weissenberger G."/>
            <person name="Zhu Y."/>
            <person name="Hemphill L."/>
            <person name="Shang Y."/>
            <person name="Youmans B."/>
            <person name="Ayvaz T."/>
            <person name="Ross M."/>
            <person name="Santibanez J."/>
            <person name="Aqrawi P."/>
            <person name="Gross S."/>
            <person name="Joshi V."/>
            <person name="Fowler G."/>
            <person name="Nazareth L."/>
            <person name="Reid J."/>
            <person name="Worley K."/>
            <person name="Petrosino J."/>
            <person name="Highlander S."/>
            <person name="Gibbs R."/>
        </authorList>
    </citation>
    <scope>NUCLEOTIDE SEQUENCE [LARGE SCALE GENOMIC DNA]</scope>
    <source>
        <strain evidence="6 7">ATCC 23263</strain>
    </source>
</reference>
<protein>
    <recommendedName>
        <fullName evidence="8">Cobalt transport protein</fullName>
    </recommendedName>
</protein>
<comment type="caution">
    <text evidence="6">The sequence shown here is derived from an EMBL/GenBank/DDBJ whole genome shotgun (WGS) entry which is preliminary data.</text>
</comment>
<evidence type="ECO:0000256" key="3">
    <source>
        <dbReference type="ARBA" id="ARBA00022989"/>
    </source>
</evidence>
<evidence type="ECO:0000256" key="4">
    <source>
        <dbReference type="ARBA" id="ARBA00023136"/>
    </source>
</evidence>
<keyword evidence="3 5" id="KW-1133">Transmembrane helix</keyword>
<dbReference type="HOGENOM" id="CLU_2736919_0_0_9"/>
<evidence type="ECO:0008006" key="8">
    <source>
        <dbReference type="Google" id="ProtNLM"/>
    </source>
</evidence>
<sequence length="71" mass="8149">MEYLVVPVLMSCSRATDELASAAICRGFDSKNKRTYLLESEFKFIDGVLIILFLILLCWKKVVVLWNLCFA</sequence>